<sequence>MVSDTMFLKWNLKNSTDSNLIVPTLFTFRRLDGEDHKAYTFKEDTPIGLMKIVTVPYRYLRQIPDFKLDYSLHTQAKNIHNGLSLETFVENFYQYITNRKDCPQIIFLKAHSEKQLIFIFKQGIKGKYRCGYESKGSVDKRDLPIWGDSLVKRGVPLFQQQIGHHIKTYTFEYGKFDDDSIEIDLNI</sequence>
<gene>
    <name evidence="1" type="ORF">IEE83_09835</name>
</gene>
<dbReference type="RefSeq" id="WP_194120402.1">
    <property type="nucleotide sequence ID" value="NZ_JACYGY010000001.1"/>
</dbReference>
<comment type="caution">
    <text evidence="1">The sequence shown here is derived from an EMBL/GenBank/DDBJ whole genome shotgun (WGS) entry which is preliminary data.</text>
</comment>
<keyword evidence="2" id="KW-1185">Reference proteome</keyword>
<dbReference type="Proteomes" id="UP000634134">
    <property type="component" value="Unassembled WGS sequence"/>
</dbReference>
<dbReference type="EMBL" id="JACYGY010000001">
    <property type="protein sequence ID" value="MBE9462181.1"/>
    <property type="molecule type" value="Genomic_DNA"/>
</dbReference>
<proteinExistence type="predicted"/>
<accession>A0ABR9WB24</accession>
<evidence type="ECO:0000313" key="1">
    <source>
        <dbReference type="EMBL" id="MBE9462181.1"/>
    </source>
</evidence>
<protein>
    <submittedName>
        <fullName evidence="1">Uncharacterized protein</fullName>
    </submittedName>
</protein>
<name>A0ABR9WB24_9BACT</name>
<evidence type="ECO:0000313" key="2">
    <source>
        <dbReference type="Proteomes" id="UP000634134"/>
    </source>
</evidence>
<organism evidence="1 2">
    <name type="scientific">Dyadobacter subterraneus</name>
    <dbReference type="NCBI Taxonomy" id="2773304"/>
    <lineage>
        <taxon>Bacteria</taxon>
        <taxon>Pseudomonadati</taxon>
        <taxon>Bacteroidota</taxon>
        <taxon>Cytophagia</taxon>
        <taxon>Cytophagales</taxon>
        <taxon>Spirosomataceae</taxon>
        <taxon>Dyadobacter</taxon>
    </lineage>
</organism>
<reference evidence="2" key="1">
    <citation type="submission" date="2023-07" db="EMBL/GenBank/DDBJ databases">
        <title>Dyadobacter sp. nov 'subterranea' isolated from contaminted grondwater.</title>
        <authorList>
            <person name="Szabo I."/>
            <person name="Al-Omari J."/>
            <person name="Szerdahelyi S.G."/>
            <person name="Rado J."/>
        </authorList>
    </citation>
    <scope>NUCLEOTIDE SEQUENCE [LARGE SCALE GENOMIC DNA]</scope>
    <source>
        <strain evidence="2">UP-52</strain>
    </source>
</reference>